<dbReference type="EMBL" id="QLLQ01000017">
    <property type="protein sequence ID" value="RAJ19890.1"/>
    <property type="molecule type" value="Genomic_DNA"/>
</dbReference>
<dbReference type="InterPro" id="IPR007485">
    <property type="entry name" value="LPS_assembly_LptE"/>
</dbReference>
<proteinExistence type="predicted"/>
<dbReference type="GO" id="GO:0043165">
    <property type="term" value="P:Gram-negative-bacterium-type cell outer membrane assembly"/>
    <property type="evidence" value="ECO:0007669"/>
    <property type="project" value="InterPro"/>
</dbReference>
<accession>A0A1A7QUV9</accession>
<evidence type="ECO:0000313" key="3">
    <source>
        <dbReference type="Proteomes" id="UP000248987"/>
    </source>
</evidence>
<sequence length="168" mass="18598">MKKFQILVLLFSLGLLSGCGNYSFTGISLPAGTTTYQVNYFQNDAPLIEPGLERTFTNALADIIQNQTSLQLVTSGGDIIYEGEITEYRISPTTATADITAAQNRLTIGVFVRFYDTNNPDGDINQQFSFFYDYPATAQLVGAQRDQAIAEIFERITQDILNATLGKW</sequence>
<evidence type="ECO:0000313" key="2">
    <source>
        <dbReference type="EMBL" id="RAJ19890.1"/>
    </source>
</evidence>
<reference evidence="2 3" key="1">
    <citation type="submission" date="2018-06" db="EMBL/GenBank/DDBJ databases">
        <title>Genomic Encyclopedia of Archaeal and Bacterial Type Strains, Phase II (KMG-II): from individual species to whole genera.</title>
        <authorList>
            <person name="Goeker M."/>
        </authorList>
    </citation>
    <scope>NUCLEOTIDE SEQUENCE [LARGE SCALE GENOMIC DNA]</scope>
    <source>
        <strain evidence="2 3">DSM 12408</strain>
    </source>
</reference>
<keyword evidence="3" id="KW-1185">Reference proteome</keyword>
<feature type="signal peptide" evidence="1">
    <location>
        <begin position="1"/>
        <end position="17"/>
    </location>
</feature>
<name>A0A1A7QUV9_9FLAO</name>
<dbReference type="STRING" id="49280.A9996_16400"/>
<dbReference type="GO" id="GO:0019867">
    <property type="term" value="C:outer membrane"/>
    <property type="evidence" value="ECO:0007669"/>
    <property type="project" value="InterPro"/>
</dbReference>
<protein>
    <submittedName>
        <fullName evidence="2">Lipopolysaccharide assembly protein</fullName>
    </submittedName>
</protein>
<dbReference type="PROSITE" id="PS51257">
    <property type="entry name" value="PROKAR_LIPOPROTEIN"/>
    <property type="match status" value="1"/>
</dbReference>
<organism evidence="2 3">
    <name type="scientific">Gelidibacter algens</name>
    <dbReference type="NCBI Taxonomy" id="49280"/>
    <lineage>
        <taxon>Bacteria</taxon>
        <taxon>Pseudomonadati</taxon>
        <taxon>Bacteroidota</taxon>
        <taxon>Flavobacteriia</taxon>
        <taxon>Flavobacteriales</taxon>
        <taxon>Flavobacteriaceae</taxon>
        <taxon>Gelidibacter</taxon>
    </lineage>
</organism>
<dbReference type="AlphaFoldDB" id="A0A1A7QUV9"/>
<feature type="chain" id="PRO_5030025393" evidence="1">
    <location>
        <begin position="18"/>
        <end position="168"/>
    </location>
</feature>
<dbReference type="OrthoDB" id="9790776at2"/>
<dbReference type="Pfam" id="PF04390">
    <property type="entry name" value="LptE"/>
    <property type="match status" value="1"/>
</dbReference>
<dbReference type="RefSeq" id="WP_066437639.1">
    <property type="nucleotide sequence ID" value="NZ_LZRN01000046.1"/>
</dbReference>
<evidence type="ECO:0000256" key="1">
    <source>
        <dbReference type="SAM" id="SignalP"/>
    </source>
</evidence>
<comment type="caution">
    <text evidence="2">The sequence shown here is derived from an EMBL/GenBank/DDBJ whole genome shotgun (WGS) entry which is preliminary data.</text>
</comment>
<keyword evidence="1" id="KW-0732">Signal</keyword>
<dbReference type="Proteomes" id="UP000248987">
    <property type="component" value="Unassembled WGS sequence"/>
</dbReference>
<gene>
    <name evidence="2" type="ORF">LX77_03273</name>
</gene>